<reference evidence="2 3" key="1">
    <citation type="submission" date="2017-09" db="EMBL/GenBank/DDBJ databases">
        <title>Depth-based differentiation of microbial function through sediment-hosted aquifers and enrichment of novel symbionts in the deep terrestrial subsurface.</title>
        <authorList>
            <person name="Probst A.J."/>
            <person name="Ladd B."/>
            <person name="Jarett J.K."/>
            <person name="Geller-Mcgrath D.E."/>
            <person name="Sieber C.M."/>
            <person name="Emerson J.B."/>
            <person name="Anantharaman K."/>
            <person name="Thomas B.C."/>
            <person name="Malmstrom R."/>
            <person name="Stieglmeier M."/>
            <person name="Klingl A."/>
            <person name="Woyke T."/>
            <person name="Ryan C.M."/>
            <person name="Banfield J.F."/>
        </authorList>
    </citation>
    <scope>NUCLEOTIDE SEQUENCE [LARGE SCALE GENOMIC DNA]</scope>
    <source>
        <strain evidence="2">CG11_big_fil_rev_8_21_14_0_20_38_23</strain>
    </source>
</reference>
<keyword evidence="1" id="KW-0472">Membrane</keyword>
<evidence type="ECO:0000313" key="3">
    <source>
        <dbReference type="Proteomes" id="UP000228867"/>
    </source>
</evidence>
<dbReference type="AlphaFoldDB" id="A0A2H0NEY2"/>
<feature type="transmembrane region" description="Helical" evidence="1">
    <location>
        <begin position="134"/>
        <end position="154"/>
    </location>
</feature>
<feature type="transmembrane region" description="Helical" evidence="1">
    <location>
        <begin position="14"/>
        <end position="34"/>
    </location>
</feature>
<comment type="caution">
    <text evidence="2">The sequence shown here is derived from an EMBL/GenBank/DDBJ whole genome shotgun (WGS) entry which is preliminary data.</text>
</comment>
<feature type="transmembrane region" description="Helical" evidence="1">
    <location>
        <begin position="46"/>
        <end position="67"/>
    </location>
</feature>
<proteinExistence type="predicted"/>
<feature type="transmembrane region" description="Helical" evidence="1">
    <location>
        <begin position="96"/>
        <end position="113"/>
    </location>
</feature>
<evidence type="ECO:0000256" key="1">
    <source>
        <dbReference type="SAM" id="Phobius"/>
    </source>
</evidence>
<protein>
    <submittedName>
        <fullName evidence="2">Uncharacterized protein</fullName>
    </submittedName>
</protein>
<feature type="transmembrane region" description="Helical" evidence="1">
    <location>
        <begin position="74"/>
        <end position="90"/>
    </location>
</feature>
<gene>
    <name evidence="2" type="ORF">COV54_00985</name>
</gene>
<feature type="transmembrane region" description="Helical" evidence="1">
    <location>
        <begin position="270"/>
        <end position="294"/>
    </location>
</feature>
<name>A0A2H0NEY2_9BACT</name>
<dbReference type="EMBL" id="PCWR01000022">
    <property type="protein sequence ID" value="PIR07449.1"/>
    <property type="molecule type" value="Genomic_DNA"/>
</dbReference>
<organism evidence="2 3">
    <name type="scientific">Candidatus Jorgensenbacteria bacterium CG11_big_fil_rev_8_21_14_0_20_38_23</name>
    <dbReference type="NCBI Taxonomy" id="1974594"/>
    <lineage>
        <taxon>Bacteria</taxon>
        <taxon>Candidatus Joergenseniibacteriota</taxon>
    </lineage>
</organism>
<dbReference type="Proteomes" id="UP000228867">
    <property type="component" value="Unassembled WGS sequence"/>
</dbReference>
<keyword evidence="1" id="KW-1133">Transmembrane helix</keyword>
<keyword evidence="1" id="KW-0812">Transmembrane</keyword>
<evidence type="ECO:0000313" key="2">
    <source>
        <dbReference type="EMBL" id="PIR07449.1"/>
    </source>
</evidence>
<accession>A0A2H0NEY2</accession>
<sequence>MADSKNVLSKEENIIKILILAILSIGFSALAFYLLSQYLLNLESNILIKSLIFFAGLLAMLILDTFFIKSLRKLGLIVLFIAVLATALFYQHFSNILLIGGIIFFVLTFWAVKEGADNLNNSLEIRFFKVAATFLPKLVTGLLIFLSIIFYVVYFGPNPVEIKAEKRNQLIGKALDFSQPIFKKWVPTFSSSMTFGDFLKTLTEQKIKASISEPLPAKVLKSATEKVSQELKLSLEKTTGPVSDSQPLTEVVYLAARHYLNNLPPSLQMFIGPVIIFFVFLFLKGLAFLFYWPIEFFAFLVFKLATVSGFATSTVESKSQEVIFLN</sequence>